<feature type="compositionally biased region" description="Low complexity" evidence="1">
    <location>
        <begin position="406"/>
        <end position="423"/>
    </location>
</feature>
<comment type="caution">
    <text evidence="2">The sequence shown here is derived from an EMBL/GenBank/DDBJ whole genome shotgun (WGS) entry which is preliminary data.</text>
</comment>
<evidence type="ECO:0000256" key="1">
    <source>
        <dbReference type="SAM" id="MobiDB-lite"/>
    </source>
</evidence>
<feature type="region of interest" description="Disordered" evidence="1">
    <location>
        <begin position="19"/>
        <end position="76"/>
    </location>
</feature>
<sequence>MNSHISRTSTFSAPVVQSRLEHHHHQQQMTEARNQFHQRSKSLNNKGKRGFSYSHQQKVKETTISSSSSSDYSRNTNKNFSNYNNFDSSYHREQNVGFSNNNINNNFLVDNGSVGQLQRKTSTSNRPTRRHQHSDSVDEDKFRVVPVVSILKRPQSATDFVKSSNTKSVSSLDVTKEEQIVNNYRSNSWEKSSPQQRSQSKERRRSDVTPSRSKHTQRKEIKSIGYETDLVLNNQQLSGSCDESDVNSNKYVKSASSSHINNTTTTTPPQSNNAFIFPPLNYSNAIIALEEGMNSNKKEDTYSNSDDNITIKSSLANKNYIESTPRRLSSTAIELQSQVSRFASDSDSDSPRRPGGAPKLYAGPTFHNSPAPSDLPMPSFFGKSSLPKESSPLSVNNLFTVPENMSSVQSSQDNYSSPSSGSSSDDEIFSMDELEPPKGPYYYSQTSTLRKQTSQELLRILSATNTRQHQTAAAYMVPERMATAHNPMHVYPSNDLNELSENLRSLLKIHGHSLANKNYIESTPRRLSSTAIELQSQVSRFASDSDSDSPRRPGGAPKLYAGPTFHNSPAPSDLPMPSFFGKSSLPKESSPLSVNNLFTVPENMSSVQSSQDNYSSPSSGSSSDDEIFSMDELEPPKATNTRQHQTAAAYMVPERMATAHNPMHVYPSNDLNELSENLRSLLKIHGQ</sequence>
<proteinExistence type="predicted"/>
<feature type="region of interest" description="Disordered" evidence="1">
    <location>
        <begin position="110"/>
        <end position="140"/>
    </location>
</feature>
<dbReference type="InterPro" id="IPR028322">
    <property type="entry name" value="PNRC-like_rgn"/>
</dbReference>
<feature type="region of interest" description="Disordered" evidence="1">
    <location>
        <begin position="604"/>
        <end position="628"/>
    </location>
</feature>
<name>A0A915YT74_9GLOM</name>
<feature type="compositionally biased region" description="Polar residues" evidence="1">
    <location>
        <begin position="27"/>
        <end position="45"/>
    </location>
</feature>
<feature type="region of interest" description="Disordered" evidence="1">
    <location>
        <begin position="339"/>
        <end position="387"/>
    </location>
</feature>
<dbReference type="OrthoDB" id="2142961at2759"/>
<feature type="region of interest" description="Disordered" evidence="1">
    <location>
        <begin position="538"/>
        <end position="586"/>
    </location>
</feature>
<reference evidence="2" key="1">
    <citation type="submission" date="2020-05" db="EMBL/GenBank/DDBJ databases">
        <authorList>
            <person name="Rincon C."/>
            <person name="Sanders R I."/>
            <person name="Robbins C."/>
            <person name="Chaturvedi A."/>
        </authorList>
    </citation>
    <scope>NUCLEOTIDE SEQUENCE</scope>
    <source>
        <strain evidence="2">CHB12</strain>
    </source>
</reference>
<feature type="region of interest" description="Disordered" evidence="1">
    <location>
        <begin position="405"/>
        <end position="440"/>
    </location>
</feature>
<evidence type="ECO:0000313" key="3">
    <source>
        <dbReference type="Proteomes" id="UP000684084"/>
    </source>
</evidence>
<organism evidence="2 3">
    <name type="scientific">Rhizophagus irregularis</name>
    <dbReference type="NCBI Taxonomy" id="588596"/>
    <lineage>
        <taxon>Eukaryota</taxon>
        <taxon>Fungi</taxon>
        <taxon>Fungi incertae sedis</taxon>
        <taxon>Mucoromycota</taxon>
        <taxon>Glomeromycotina</taxon>
        <taxon>Glomeromycetes</taxon>
        <taxon>Glomerales</taxon>
        <taxon>Glomeraceae</taxon>
        <taxon>Rhizophagus</taxon>
    </lineage>
</organism>
<dbReference type="EMBL" id="CAGKOT010000004">
    <property type="protein sequence ID" value="CAB5334261.1"/>
    <property type="molecule type" value="Genomic_DNA"/>
</dbReference>
<dbReference type="AlphaFoldDB" id="A0A915YT74"/>
<feature type="region of interest" description="Disordered" evidence="1">
    <location>
        <begin position="185"/>
        <end position="222"/>
    </location>
</feature>
<dbReference type="VEuPathDB" id="FungiDB:RhiirFUN_004762"/>
<dbReference type="Proteomes" id="UP000684084">
    <property type="component" value="Unassembled WGS sequence"/>
</dbReference>
<feature type="compositionally biased region" description="Polar residues" evidence="1">
    <location>
        <begin position="113"/>
        <end position="126"/>
    </location>
</feature>
<feature type="compositionally biased region" description="Low complexity" evidence="1">
    <location>
        <begin position="65"/>
        <end position="76"/>
    </location>
</feature>
<gene>
    <name evidence="2" type="ORF">CHRIB12_LOCUS3171</name>
</gene>
<feature type="compositionally biased region" description="Low complexity" evidence="1">
    <location>
        <begin position="605"/>
        <end position="622"/>
    </location>
</feature>
<feature type="compositionally biased region" description="Acidic residues" evidence="1">
    <location>
        <begin position="424"/>
        <end position="434"/>
    </location>
</feature>
<dbReference type="Pfam" id="PF15365">
    <property type="entry name" value="PNRC"/>
    <property type="match status" value="2"/>
</dbReference>
<evidence type="ECO:0000313" key="2">
    <source>
        <dbReference type="EMBL" id="CAB5334261.1"/>
    </source>
</evidence>
<protein>
    <submittedName>
        <fullName evidence="2">Uncharacterized protein</fullName>
    </submittedName>
</protein>
<dbReference type="GO" id="GO:0016071">
    <property type="term" value="P:mRNA metabolic process"/>
    <property type="evidence" value="ECO:0007669"/>
    <property type="project" value="UniProtKB-ARBA"/>
</dbReference>
<accession>A0A915YT74</accession>